<dbReference type="GeneID" id="97415476"/>
<dbReference type="Proteomes" id="UP000051176">
    <property type="component" value="Unassembled WGS sequence"/>
</dbReference>
<name>A0A0R1GSZ4_9LACO</name>
<reference evidence="2 3" key="1">
    <citation type="journal article" date="2015" name="Genome Announc.">
        <title>Expanding the biotechnology potential of lactobacilli through comparative genomics of 213 strains and associated genera.</title>
        <authorList>
            <person name="Sun Z."/>
            <person name="Harris H.M."/>
            <person name="McCann A."/>
            <person name="Guo C."/>
            <person name="Argimon S."/>
            <person name="Zhang W."/>
            <person name="Yang X."/>
            <person name="Jeffery I.B."/>
            <person name="Cooney J.C."/>
            <person name="Kagawa T.F."/>
            <person name="Liu W."/>
            <person name="Song Y."/>
            <person name="Salvetti E."/>
            <person name="Wrobel A."/>
            <person name="Rasinkangas P."/>
            <person name="Parkhill J."/>
            <person name="Rea M.C."/>
            <person name="O'Sullivan O."/>
            <person name="Ritari J."/>
            <person name="Douillard F.P."/>
            <person name="Paul Ross R."/>
            <person name="Yang R."/>
            <person name="Briner A.E."/>
            <person name="Felis G.E."/>
            <person name="de Vos W.M."/>
            <person name="Barrangou R."/>
            <person name="Klaenhammer T.R."/>
            <person name="Caufield P.W."/>
            <person name="Cui Y."/>
            <person name="Zhang H."/>
            <person name="O'Toole P.W."/>
        </authorList>
    </citation>
    <scope>NUCLEOTIDE SEQUENCE [LARGE SCALE GENOMIC DNA]</scope>
    <source>
        <strain evidence="2 3">ATCC 53295</strain>
    </source>
</reference>
<comment type="caution">
    <text evidence="2">The sequence shown here is derived from an EMBL/GenBank/DDBJ whole genome shotgun (WGS) entry which is preliminary data.</text>
</comment>
<proteinExistence type="predicted"/>
<evidence type="ECO:0000256" key="1">
    <source>
        <dbReference type="SAM" id="Phobius"/>
    </source>
</evidence>
<dbReference type="AlphaFoldDB" id="A0A0R1GSZ4"/>
<dbReference type="OrthoDB" id="2305451at2"/>
<evidence type="ECO:0000313" key="2">
    <source>
        <dbReference type="EMBL" id="KRK36974.1"/>
    </source>
</evidence>
<evidence type="ECO:0000313" key="3">
    <source>
        <dbReference type="Proteomes" id="UP000051176"/>
    </source>
</evidence>
<gene>
    <name evidence="2" type="ORF">FD07_GL000394</name>
</gene>
<dbReference type="STRING" id="357278.IV61_GL000426"/>
<keyword evidence="1" id="KW-1133">Transmembrane helix</keyword>
<dbReference type="RefSeq" id="WP_020089180.1">
    <property type="nucleotide sequence ID" value="NZ_AZCZ01000014.1"/>
</dbReference>
<accession>A0A0R1GSZ4</accession>
<dbReference type="EMBL" id="AZCZ01000014">
    <property type="protein sequence ID" value="KRK36974.1"/>
    <property type="molecule type" value="Genomic_DNA"/>
</dbReference>
<protein>
    <submittedName>
        <fullName evidence="2">Uncharacterized protein</fullName>
    </submittedName>
</protein>
<feature type="transmembrane region" description="Helical" evidence="1">
    <location>
        <begin position="57"/>
        <end position="76"/>
    </location>
</feature>
<keyword evidence="3" id="KW-1185">Reference proteome</keyword>
<sequence length="108" mass="12510">MSHQEVIAQLRKLVRRLRWLNVLQLLPDTLLVYSIIQLAFSGQLVTLFNATFNRREAILVTVMFALIDICVTAIRYNDRVAGKRLISQLTGQLTTPEVDLIKRFERLK</sequence>
<feature type="transmembrane region" description="Helical" evidence="1">
    <location>
        <begin position="21"/>
        <end position="45"/>
    </location>
</feature>
<dbReference type="eggNOG" id="ENOG5030A2F">
    <property type="taxonomic scope" value="Bacteria"/>
</dbReference>
<keyword evidence="1" id="KW-0472">Membrane</keyword>
<keyword evidence="1" id="KW-0812">Transmembrane</keyword>
<organism evidence="2 3">
    <name type="scientific">Levilactobacillus parabrevis ATCC 53295</name>
    <dbReference type="NCBI Taxonomy" id="1267003"/>
    <lineage>
        <taxon>Bacteria</taxon>
        <taxon>Bacillati</taxon>
        <taxon>Bacillota</taxon>
        <taxon>Bacilli</taxon>
        <taxon>Lactobacillales</taxon>
        <taxon>Lactobacillaceae</taxon>
        <taxon>Levilactobacillus</taxon>
    </lineage>
</organism>
<dbReference type="PATRIC" id="fig|1267003.4.peg.428"/>